<keyword evidence="2" id="KW-0614">Plasmid</keyword>
<geneLocation type="plasmid" evidence="2 3">
    <name>pYSPA8-1</name>
</geneLocation>
<evidence type="ECO:0000313" key="2">
    <source>
        <dbReference type="EMBL" id="BDT39482.1"/>
    </source>
</evidence>
<reference evidence="2 3" key="1">
    <citation type="submission" date="2022-10" db="EMBL/GenBank/DDBJ databases">
        <title>Draft genome sequence of Streptomyces sp. YSPA8.</title>
        <authorList>
            <person name="Moriuchi R."/>
            <person name="Dohra H."/>
            <person name="Yamamura H."/>
            <person name="Kodani S."/>
        </authorList>
    </citation>
    <scope>NUCLEOTIDE SEQUENCE [LARGE SCALE GENOMIC DNA]</scope>
    <source>
        <strain evidence="2 3">YSPA8</strain>
        <plasmid evidence="2 3">pYSPA8-1</plasmid>
    </source>
</reference>
<protein>
    <submittedName>
        <fullName evidence="2">DUF6233 domain-containing protein</fullName>
    </submittedName>
</protein>
<gene>
    <name evidence="2" type="ORF">SYYSPA8_36820</name>
</gene>
<dbReference type="RefSeq" id="WP_323451965.1">
    <property type="nucleotide sequence ID" value="NZ_LC735414.1"/>
</dbReference>
<dbReference type="EMBL" id="LC735414">
    <property type="protein sequence ID" value="BDT39482.1"/>
    <property type="molecule type" value="Genomic_DNA"/>
</dbReference>
<sequence>MPRPGAGSDADWLEQLRFLRRVQAADLARTDRWIASIEARLARTRPGAGEGQSGPGGRSSTPPPPSGFVLAYPVAGPALHTSECWIPLAGSDRLTAAQARQAVADGAEVCDVCQPDPAAGTASG</sequence>
<name>A0AA86J2Z4_9ACTN</name>
<dbReference type="Pfam" id="PF19746">
    <property type="entry name" value="DUF6233"/>
    <property type="match status" value="1"/>
</dbReference>
<evidence type="ECO:0000313" key="3">
    <source>
        <dbReference type="Proteomes" id="UP001291653"/>
    </source>
</evidence>
<evidence type="ECO:0000256" key="1">
    <source>
        <dbReference type="SAM" id="MobiDB-lite"/>
    </source>
</evidence>
<organism evidence="2 3">
    <name type="scientific">Streptomyces yaizuensis</name>
    <dbReference type="NCBI Taxonomy" id="2989713"/>
    <lineage>
        <taxon>Bacteria</taxon>
        <taxon>Bacillati</taxon>
        <taxon>Actinomycetota</taxon>
        <taxon>Actinomycetes</taxon>
        <taxon>Kitasatosporales</taxon>
        <taxon>Streptomycetaceae</taxon>
        <taxon>Streptomyces</taxon>
    </lineage>
</organism>
<feature type="region of interest" description="Disordered" evidence="1">
    <location>
        <begin position="41"/>
        <end position="69"/>
    </location>
</feature>
<dbReference type="Proteomes" id="UP001291653">
    <property type="component" value="Plasmid pYSPA8-1"/>
</dbReference>
<accession>A0AA86J2Z4</accession>
<feature type="compositionally biased region" description="Gly residues" evidence="1">
    <location>
        <begin position="48"/>
        <end position="57"/>
    </location>
</feature>
<dbReference type="InterPro" id="IPR046200">
    <property type="entry name" value="DUF6233"/>
</dbReference>
<dbReference type="AlphaFoldDB" id="A0AA86J2Z4"/>
<proteinExistence type="predicted"/>
<keyword evidence="3" id="KW-1185">Reference proteome</keyword>